<dbReference type="Pfam" id="PF12355">
    <property type="entry name" value="Dscam_C"/>
    <property type="match status" value="1"/>
</dbReference>
<dbReference type="InterPro" id="IPR036116">
    <property type="entry name" value="FN3_sf"/>
</dbReference>
<dbReference type="CDD" id="cd00063">
    <property type="entry name" value="FN3"/>
    <property type="match status" value="6"/>
</dbReference>
<keyword evidence="3" id="KW-0732">Signal</keyword>
<dbReference type="FunFam" id="2.60.40.10:FF:000498">
    <property type="entry name" value="Down syndrome cell adhesion molecule, isoform J"/>
    <property type="match status" value="1"/>
</dbReference>
<dbReference type="InterPro" id="IPR036179">
    <property type="entry name" value="Ig-like_dom_sf"/>
</dbReference>
<dbReference type="Pfam" id="PF13927">
    <property type="entry name" value="Ig_3"/>
    <property type="match status" value="15"/>
</dbReference>
<comment type="caution">
    <text evidence="14">The sequence shown here is derived from an EMBL/GenBank/DDBJ whole genome shotgun (WGS) entry which is preliminary data.</text>
</comment>
<evidence type="ECO:0000256" key="6">
    <source>
        <dbReference type="ARBA" id="ARBA00022989"/>
    </source>
</evidence>
<dbReference type="InterPro" id="IPR003598">
    <property type="entry name" value="Ig_sub2"/>
</dbReference>
<dbReference type="PROSITE" id="PS50853">
    <property type="entry name" value="FN3"/>
    <property type="match status" value="6"/>
</dbReference>
<feature type="domain" description="Ig-like" evidence="12">
    <location>
        <begin position="1093"/>
        <end position="1184"/>
    </location>
</feature>
<accession>A0A922SB22</accession>
<feature type="domain" description="Fibronectin type-III" evidence="13">
    <location>
        <begin position="2778"/>
        <end position="2873"/>
    </location>
</feature>
<feature type="domain" description="Ig-like" evidence="12">
    <location>
        <begin position="2057"/>
        <end position="2150"/>
    </location>
</feature>
<name>A0A922SB22_SPOEX</name>
<dbReference type="InterPro" id="IPR013098">
    <property type="entry name" value="Ig_I-set"/>
</dbReference>
<feature type="domain" description="Ig-like" evidence="12">
    <location>
        <begin position="1189"/>
        <end position="1280"/>
    </location>
</feature>
<evidence type="ECO:0000256" key="10">
    <source>
        <dbReference type="SAM" id="MobiDB-lite"/>
    </source>
</evidence>
<dbReference type="InterPro" id="IPR003961">
    <property type="entry name" value="FN3_dom"/>
</dbReference>
<dbReference type="PANTHER" id="PTHR10075:SF53">
    <property type="entry name" value="DOWN SYNDROME CELL ADHESION MOLECULE 1, ISOFORM BQ"/>
    <property type="match status" value="1"/>
</dbReference>
<reference evidence="14" key="1">
    <citation type="journal article" date="2021" name="G3 (Bethesda)">
        <title>Genome and transcriptome analysis of the beet armyworm Spodoptera exigua reveals targets for pest control. .</title>
        <authorList>
            <person name="Simon S."/>
            <person name="Breeschoten T."/>
            <person name="Jansen H.J."/>
            <person name="Dirks R.P."/>
            <person name="Schranz M.E."/>
            <person name="Ros V.I.D."/>
        </authorList>
    </citation>
    <scope>NUCLEOTIDE SEQUENCE</scope>
    <source>
        <strain evidence="14">TB_SE_WUR_2020</strain>
    </source>
</reference>
<dbReference type="CDD" id="cd20956">
    <property type="entry name" value="IgI_4_Dscam"/>
    <property type="match status" value="1"/>
</dbReference>
<feature type="domain" description="Fibronectin type-III" evidence="13">
    <location>
        <begin position="2246"/>
        <end position="2341"/>
    </location>
</feature>
<feature type="domain" description="Ig-like" evidence="12">
    <location>
        <begin position="254"/>
        <end position="348"/>
    </location>
</feature>
<feature type="domain" description="Ig-like" evidence="12">
    <location>
        <begin position="1962"/>
        <end position="2052"/>
    </location>
</feature>
<protein>
    <recommendedName>
        <fullName evidence="16">Dscam</fullName>
    </recommendedName>
</protein>
<dbReference type="FunFam" id="2.60.40.10:FF:000311">
    <property type="entry name" value="Down syndrome cell adhesion molecule, isoform D"/>
    <property type="match status" value="1"/>
</dbReference>
<gene>
    <name evidence="14" type="ORF">HF086_005973</name>
</gene>
<evidence type="ECO:0000256" key="4">
    <source>
        <dbReference type="ARBA" id="ARBA00022737"/>
    </source>
</evidence>
<feature type="domain" description="Ig-like" evidence="12">
    <location>
        <begin position="2176"/>
        <end position="2237"/>
    </location>
</feature>
<feature type="compositionally biased region" description="Low complexity" evidence="10">
    <location>
        <begin position="3014"/>
        <end position="3026"/>
    </location>
</feature>
<dbReference type="InterPro" id="IPR007110">
    <property type="entry name" value="Ig-like_dom"/>
</dbReference>
<dbReference type="FunFam" id="2.60.40.10:FF:000394">
    <property type="entry name" value="Down syndrome cell adhesion molecule, isoform J"/>
    <property type="match status" value="1"/>
</dbReference>
<feature type="region of interest" description="Disordered" evidence="10">
    <location>
        <begin position="2998"/>
        <end position="3048"/>
    </location>
</feature>
<feature type="domain" description="Ig-like" evidence="12">
    <location>
        <begin position="1571"/>
        <end position="1663"/>
    </location>
</feature>
<feature type="domain" description="Ig-like" evidence="12">
    <location>
        <begin position="1475"/>
        <end position="1566"/>
    </location>
</feature>
<sequence length="3048" mass="330554">MKYYIFVTEPIGSKAPSFSLEFKSTTLTKVVEQAIVLLCQAQAHPPPVFKAVYSLEKSDKVLHCSVRRKHPLFQCLEPTNKIAPRKDSTKHFEGWEVFTVRQMDVAYLTCQVAAYPAPVFRWYKFVEGTTRKQPVTLDDRVKQVSGTLIIKEAKVEDSGKYLCVVNNSVGGESVETVLTVTAPLKATVEPATQTVDFGRPAVFTCRYEGNPVKTITWIESVKKEDKGMYQCFIRNDQESAGASAELKLGGRFEPPLIRHSFGEQTFRSGPSLRLKCVASGNPTPDIAWLLDGEKLTSGERLQIGQFVTADGNVESHLNISSVHTNDGGLYTCIASSKVGSASHAARVNVYGLPYVRPMKKRPVVAGDNLIVHCPVAGYPIDSIVWERDNRVLPINRKQKVFPNGTLVIENVERMSDEATYTCVAKNSQGYTAKGTLEVQVMVPPQISPFEFGDEPANAGDTASVQCVMNKGDLPANFSWSLNGRKIAQNNNMGIAIGGMGRKMSILNIDSVNGTHRVLPQIHPFTFGDEPANAGDTVGVQCMVTKGDTPVNITWHLNGKPTSNIQGITVTKIGHKSSSLSIDSVASVHTGTYTCSAANRAGHANYSTELAVNVVPQVTPFDFGEEILNAGDTVSLTCTVGKGDLPLKIHWQLNDKTLNSGNGILINRNGKRVSILILDNVQHEHIGNYTCIAENEAGRSSHSAVLNVNVPPQIKHFEFGEGPVNAQEMVLVTCLISKGDLPATIIWYFNGKPVKPGDIGINLVNTKRSSQLNIESVSHENQGNYTCVVKNDAGTMNYTAELFVNVAPVVMHFEFDESVFYGEGVQVMCHVPKGDKPLNFKWTFNGGDVSSLNGLNIMNVGDRGSALIIPAVTAKHSGNYTCTASNLVASASHHATLNVKVPPHIVPFTAEEPVFAGELIQLTCYVSKGDAPITINWSFHGQELSSHQGIATMKIGERTSLLTISSSQASHSGEYSCHAANAAGLAVHSTTVNVHVLPHIVPFETDEMVFAGEPVQLTCHVSKGDLPLDIKWHFHGLENTSSHLDIMTNKMTSRTSFLSISAATASHSGNYTCVATNRAGSTNHSTPLNVHVVPQVTPFDFGEEILNAGDTVSLTCTVGKGDLPLKIHWQLNDKTLNSGNGILINRNGKRISILSIENVQHEHIGNYTCIAENEAGRSSHTAVLNVNVPPQIKHFEFGEGPVNAQEMVLATCAVSKGDLPLTITWFFNGKIVNSGDIGINLVNMKRSSQLNIDSVSHENQGNYTCVVKNEAGTMNHTAELFVNVAPVITHFEFDESVFYGEGVQVMCHVPKGDKPLIIKWTFSGGDVSSLNGLNIMNAGDRGSVLIIPAVTAKHSGNYTCTASNLVASASHHATLNVKVPPHIVPFSAEEPVFAGESIQLGCHVSKGDVPMKISWSFHGQELSSHQGIATMKIGERTSLLTISSSQASHSGEYSCHAANAAGLAVHSTTVNVHVLPYIVPFEADESVFAGEPVQLNCHVSKGDLPLDIKWHFHGFENTSSHLDIMTNKMTSRTSFLSISAATASHSGNYTCVATNRAGSTNHSTVLNVHVVPHIIPFEVEESIFAGESVHLTCHVSKGDRPLQISWSFEGHEIPYHNNMGITTTKLGEKASVLSVPTAMGQHSGNYTCTASNRAGRAYHSVLVNIHVPPHILPFEIEESIYYGESVQMTCHASKGDRPMSITWTFEGKDLSTHMGIKTMKMAEQTSFLSIASVTGAHSGNYTCIARNRAGEDRYSTTLNIKVVPHIKPFELDEAVFAGESVHLDCHVSKGDTPLNISWSFQGHPVSRRMGVKTTTLSERVSVLDIPTALGPNSGNYTCTAMNRAGITSHTVLLNVIGTEILQLGFPPNILPFTFGEKPINVGEYLQAACTINYGDLPLTITWLFNGQSISQRNNNYVVSNSKRSSLLIIESVDAIHAGSYTCIGENRAGRSTHSTNLVVYVLPRIVPFSFETPLFAGQASQVTCLISEGDQPLDIQWYFEGQPLKEKAGVTATKIAQRASLLLIDPAGWSHSGLYACIARNAAGMSNYTASLEVHVPPRWIIEPTDKAFAQGSDAKVECKADGFPKPQVTWKRAEGDTPGDYKDLKPNNPNVKVEDGTLTIANIQKTNEGYYLCEAVNGIGSGLSAVILISVQAPPQFEIKMRNQTARRSEPAPIGIIWNMNNKRLEPKSDPRYTIREEILPGGVVSDLSIRRTERSDSALFTCVATNAFGSDDTSINMIIQEVPEAPYGLKVLDKSGRTVQLSWAAPYDGNSPIKKFLIEYKRAKGNWEKDIDRVLVPGDTTEAGVFSLRPATAYHIRIVAENELGTSEPSETVTIITAEEAPTGPPQDCKVDAVDKHTLRVTWKPPPPQDWNGDLQGYYVGYKLASSNKSFVFETVDISKESGKEHHLDILNLKTYTQYAIVVQAFNKMGSGPVSGEVRAYTAEGAPSAPPQDVLCTTLTAQTIRVSWVSPPLAAANGLIKAYKVIYGPSETWYDEKSKDTKITASSETILHGLKKFTNYSMEVLATTNGGDGVRSAPIHCQTEQDVPEAPRAVKALVMGQDSILVSWRPPAQPNGVVTHYNVYTQAQNAEPHPNKVPASQTSYSATELKAGRYDFWVTASTIIGEGQPSATASCSPSDKVPAKIASFDESFTATYKEDVKLPCLAVGVPPPNILWKVKGHPLEASERVRQLPEGSLQIAGVAREDAGEYSCHVDNQFGTDTVTHTLSIPSTTDTYTLENLFCGSRYQLYVTAYNGIGTGEASDVVIARTRGSKPPVPRAADFIEVGSSSVTLHLKQWLDGGCPMSHFVVENKKKGAAEWNQISNAVKPGGNFVVLDLEPATWYVLRITAHNNAGFNVAEYEFATLTMTGGTIAPLPGNIGTDKELPPWVKAWLEPEVLVPILATIVVFIVGVVVICLTLARRNTPHRLRGQKDMYYDAVYNASQAALGGGGGTLDKRGGLRDELGYIAPPNRKLPPVPGSNYNTCDRVKRQAVISTRKCGGSPEPPPPPPRNANNDNNCSSSFNESKDSNEISEAECDQPRNYPGT</sequence>
<feature type="domain" description="Fibronectin type-III" evidence="13">
    <location>
        <begin position="2346"/>
        <end position="2446"/>
    </location>
</feature>
<dbReference type="FunFam" id="2.60.40.10:FF:000308">
    <property type="entry name" value="Down syndrome cell adhesion molecule, isoform D"/>
    <property type="match status" value="1"/>
</dbReference>
<dbReference type="FunFam" id="2.60.40.10:FF:000324">
    <property type="entry name" value="Down syndrome cell adhesion molecule, isoform D"/>
    <property type="match status" value="1"/>
</dbReference>
<dbReference type="Pfam" id="PF07679">
    <property type="entry name" value="I-set"/>
    <property type="match status" value="6"/>
</dbReference>
<keyword evidence="5" id="KW-0130">Cell adhesion</keyword>
<feature type="domain" description="Ig-like" evidence="12">
    <location>
        <begin position="711"/>
        <end position="802"/>
    </location>
</feature>
<evidence type="ECO:0000259" key="12">
    <source>
        <dbReference type="PROSITE" id="PS50835"/>
    </source>
</evidence>
<dbReference type="GO" id="GO:0007411">
    <property type="term" value="P:axon guidance"/>
    <property type="evidence" value="ECO:0007669"/>
    <property type="project" value="TreeGrafter"/>
</dbReference>
<evidence type="ECO:0000313" key="15">
    <source>
        <dbReference type="Proteomes" id="UP000814243"/>
    </source>
</evidence>
<keyword evidence="6 11" id="KW-1133">Transmembrane helix</keyword>
<evidence type="ECO:0000256" key="9">
    <source>
        <dbReference type="ARBA" id="ARBA00023319"/>
    </source>
</evidence>
<keyword evidence="9" id="KW-0393">Immunoglobulin domain</keyword>
<dbReference type="Gene3D" id="2.60.40.10">
    <property type="entry name" value="Immunoglobulins"/>
    <property type="match status" value="29"/>
</dbReference>
<keyword evidence="4" id="KW-0677">Repeat</keyword>
<feature type="domain" description="Ig-like" evidence="12">
    <location>
        <begin position="1380"/>
        <end position="1470"/>
    </location>
</feature>
<feature type="domain" description="Ig-like" evidence="12">
    <location>
        <begin position="519"/>
        <end position="612"/>
    </location>
</feature>
<dbReference type="InterPro" id="IPR013783">
    <property type="entry name" value="Ig-like_fold"/>
</dbReference>
<evidence type="ECO:0000256" key="3">
    <source>
        <dbReference type="ARBA" id="ARBA00022729"/>
    </source>
</evidence>
<keyword evidence="2 11" id="KW-0812">Transmembrane</keyword>
<feature type="domain" description="Fibronectin type-III" evidence="13">
    <location>
        <begin position="2683"/>
        <end position="2774"/>
    </location>
</feature>
<feature type="domain" description="Ig-like" evidence="12">
    <location>
        <begin position="353"/>
        <end position="437"/>
    </location>
</feature>
<dbReference type="FunFam" id="2.60.40.10:FF:000333">
    <property type="entry name" value="Down syndrome cell adhesion molecule"/>
    <property type="match status" value="4"/>
</dbReference>
<dbReference type="EMBL" id="JACEFF010000772">
    <property type="protein sequence ID" value="KAH9631202.1"/>
    <property type="molecule type" value="Genomic_DNA"/>
</dbReference>
<proteinExistence type="predicted"/>
<feature type="domain" description="Ig-like" evidence="12">
    <location>
        <begin position="444"/>
        <end position="485"/>
    </location>
</feature>
<keyword evidence="8" id="KW-1015">Disulfide bond</keyword>
<dbReference type="Pfam" id="PF25059">
    <property type="entry name" value="FN3_DSCAM-DSCAML_C"/>
    <property type="match status" value="1"/>
</dbReference>
<dbReference type="GO" id="GO:0007156">
    <property type="term" value="P:homophilic cell adhesion via plasma membrane adhesion molecules"/>
    <property type="evidence" value="ECO:0007669"/>
    <property type="project" value="TreeGrafter"/>
</dbReference>
<feature type="domain" description="Ig-like" evidence="12">
    <location>
        <begin position="78"/>
        <end position="179"/>
    </location>
</feature>
<feature type="domain" description="Ig-like" evidence="12">
    <location>
        <begin position="1668"/>
        <end position="1758"/>
    </location>
</feature>
<feature type="transmembrane region" description="Helical" evidence="11">
    <location>
        <begin position="2899"/>
        <end position="2922"/>
    </location>
</feature>
<dbReference type="Proteomes" id="UP000814243">
    <property type="component" value="Unassembled WGS sequence"/>
</dbReference>
<dbReference type="FunFam" id="2.60.40.10:FF:000410">
    <property type="entry name" value="Down syndrome cell adhesion molecule, isoform H"/>
    <property type="match status" value="1"/>
</dbReference>
<dbReference type="GO" id="GO:0005886">
    <property type="term" value="C:plasma membrane"/>
    <property type="evidence" value="ECO:0007669"/>
    <property type="project" value="TreeGrafter"/>
</dbReference>
<dbReference type="SUPFAM" id="SSF49265">
    <property type="entry name" value="Fibronectin type III"/>
    <property type="match status" value="3"/>
</dbReference>
<dbReference type="SMART" id="SM00409">
    <property type="entry name" value="IG"/>
    <property type="match status" value="23"/>
</dbReference>
<dbReference type="Pfam" id="PF00041">
    <property type="entry name" value="fn3"/>
    <property type="match status" value="4"/>
</dbReference>
<dbReference type="InterPro" id="IPR003599">
    <property type="entry name" value="Ig_sub"/>
</dbReference>
<feature type="domain" description="Ig-like" evidence="12">
    <location>
        <begin position="1866"/>
        <end position="1957"/>
    </location>
</feature>
<feature type="domain" description="Ig-like" evidence="12">
    <location>
        <begin position="2643"/>
        <end position="2729"/>
    </location>
</feature>
<dbReference type="InterPro" id="IPR056754">
    <property type="entry name" value="DSCAM/DSCAML_C"/>
</dbReference>
<feature type="domain" description="Ig-like" evidence="12">
    <location>
        <begin position="902"/>
        <end position="992"/>
    </location>
</feature>
<comment type="subcellular location">
    <subcellularLocation>
        <location evidence="1">Membrane</location>
        <topology evidence="1">Single-pass membrane protein</topology>
    </subcellularLocation>
</comment>
<evidence type="ECO:0000256" key="8">
    <source>
        <dbReference type="ARBA" id="ARBA00023157"/>
    </source>
</evidence>
<dbReference type="GO" id="GO:0070593">
    <property type="term" value="P:dendrite self-avoidance"/>
    <property type="evidence" value="ECO:0007669"/>
    <property type="project" value="TreeGrafter"/>
</dbReference>
<dbReference type="SMART" id="SM00408">
    <property type="entry name" value="IGc2"/>
    <property type="match status" value="22"/>
</dbReference>
<evidence type="ECO:0000256" key="11">
    <source>
        <dbReference type="SAM" id="Phobius"/>
    </source>
</evidence>
<feature type="domain" description="Ig-like" evidence="12">
    <location>
        <begin position="1763"/>
        <end position="1853"/>
    </location>
</feature>
<dbReference type="GO" id="GO:0098632">
    <property type="term" value="F:cell-cell adhesion mediator activity"/>
    <property type="evidence" value="ECO:0007669"/>
    <property type="project" value="TreeGrafter"/>
</dbReference>
<feature type="domain" description="Ig-like" evidence="12">
    <location>
        <begin position="997"/>
        <end position="1088"/>
    </location>
</feature>
<dbReference type="PROSITE" id="PS50835">
    <property type="entry name" value="IG_LIKE"/>
    <property type="match status" value="24"/>
</dbReference>
<dbReference type="SUPFAM" id="SSF48726">
    <property type="entry name" value="Immunoglobulin"/>
    <property type="match status" value="23"/>
</dbReference>
<dbReference type="GO" id="GO:0030424">
    <property type="term" value="C:axon"/>
    <property type="evidence" value="ECO:0007669"/>
    <property type="project" value="TreeGrafter"/>
</dbReference>
<evidence type="ECO:0000256" key="5">
    <source>
        <dbReference type="ARBA" id="ARBA00022889"/>
    </source>
</evidence>
<feature type="domain" description="Ig-like" evidence="12">
    <location>
        <begin position="1285"/>
        <end position="1375"/>
    </location>
</feature>
<feature type="domain" description="Fibronectin type-III" evidence="13">
    <location>
        <begin position="2551"/>
        <end position="2641"/>
    </location>
</feature>
<feature type="domain" description="Ig-like" evidence="12">
    <location>
        <begin position="807"/>
        <end position="897"/>
    </location>
</feature>
<keyword evidence="7 11" id="KW-0472">Membrane</keyword>
<dbReference type="PRINTS" id="PR01832">
    <property type="entry name" value="VEGFRECEPTOR"/>
</dbReference>
<dbReference type="FunFam" id="2.60.40.10:FF:000017">
    <property type="entry name" value="Down syndrome cell adhesion molecule b"/>
    <property type="match status" value="13"/>
</dbReference>
<evidence type="ECO:0000313" key="14">
    <source>
        <dbReference type="EMBL" id="KAH9631202.1"/>
    </source>
</evidence>
<evidence type="ECO:0000256" key="7">
    <source>
        <dbReference type="ARBA" id="ARBA00023136"/>
    </source>
</evidence>
<organism evidence="14 15">
    <name type="scientific">Spodoptera exigua</name>
    <name type="common">Beet armyworm</name>
    <name type="synonym">Noctua fulgens</name>
    <dbReference type="NCBI Taxonomy" id="7107"/>
    <lineage>
        <taxon>Eukaryota</taxon>
        <taxon>Metazoa</taxon>
        <taxon>Ecdysozoa</taxon>
        <taxon>Arthropoda</taxon>
        <taxon>Hexapoda</taxon>
        <taxon>Insecta</taxon>
        <taxon>Pterygota</taxon>
        <taxon>Neoptera</taxon>
        <taxon>Endopterygota</taxon>
        <taxon>Lepidoptera</taxon>
        <taxon>Glossata</taxon>
        <taxon>Ditrysia</taxon>
        <taxon>Noctuoidea</taxon>
        <taxon>Noctuidae</taxon>
        <taxon>Amphipyrinae</taxon>
        <taxon>Spodoptera</taxon>
    </lineage>
</organism>
<evidence type="ECO:0000256" key="1">
    <source>
        <dbReference type="ARBA" id="ARBA00004167"/>
    </source>
</evidence>
<evidence type="ECO:0000259" key="13">
    <source>
        <dbReference type="PROSITE" id="PS50853"/>
    </source>
</evidence>
<dbReference type="SMART" id="SM00060">
    <property type="entry name" value="FN3"/>
    <property type="match status" value="6"/>
</dbReference>
<feature type="domain" description="Ig-like" evidence="12">
    <location>
        <begin position="615"/>
        <end position="706"/>
    </location>
</feature>
<dbReference type="CDD" id="cd20958">
    <property type="entry name" value="IgI_5_Dscam"/>
    <property type="match status" value="1"/>
</dbReference>
<feature type="domain" description="Ig-like" evidence="12">
    <location>
        <begin position="183"/>
        <end position="247"/>
    </location>
</feature>
<dbReference type="PANTHER" id="PTHR10075">
    <property type="entry name" value="BASIGIN RELATED"/>
    <property type="match status" value="1"/>
</dbReference>
<evidence type="ECO:0000256" key="2">
    <source>
        <dbReference type="ARBA" id="ARBA00022692"/>
    </source>
</evidence>
<evidence type="ECO:0008006" key="16">
    <source>
        <dbReference type="Google" id="ProtNLM"/>
    </source>
</evidence>
<dbReference type="InterPro" id="IPR021012">
    <property type="entry name" value="Dscam1_C"/>
</dbReference>
<dbReference type="FunFam" id="2.60.40.10:FF:000093">
    <property type="entry name" value="Down syndrome cell adhesion molecule, isoform B"/>
    <property type="match status" value="1"/>
</dbReference>
<feature type="domain" description="Fibronectin type-III" evidence="13">
    <location>
        <begin position="2451"/>
        <end position="2547"/>
    </location>
</feature>